<gene>
    <name evidence="1" type="ORF">CK498_07205</name>
</gene>
<reference evidence="1 2" key="1">
    <citation type="submission" date="2017-08" db="EMBL/GenBank/DDBJ databases">
        <title>Halomonas alkalisoli sp. nov., isolated from saline alkaline soil.</title>
        <authorList>
            <person name="Wang D."/>
            <person name="Zhang G."/>
        </authorList>
    </citation>
    <scope>NUCLEOTIDE SEQUENCE [LARGE SCALE GENOMIC DNA]</scope>
    <source>
        <strain evidence="1 2">WRN001</strain>
    </source>
</reference>
<evidence type="ECO:0008006" key="3">
    <source>
        <dbReference type="Google" id="ProtNLM"/>
    </source>
</evidence>
<dbReference type="Pfam" id="PF11899">
    <property type="entry name" value="DUF3419"/>
    <property type="match status" value="1"/>
</dbReference>
<accession>A0A2A2F1Q7</accession>
<keyword evidence="2" id="KW-1185">Reference proteome</keyword>
<dbReference type="InterPro" id="IPR021829">
    <property type="entry name" value="DUF3419"/>
</dbReference>
<dbReference type="EMBL" id="NSKB01000002">
    <property type="protein sequence ID" value="PAU78483.1"/>
    <property type="molecule type" value="Genomic_DNA"/>
</dbReference>
<proteinExistence type="predicted"/>
<evidence type="ECO:0000313" key="2">
    <source>
        <dbReference type="Proteomes" id="UP000217771"/>
    </source>
</evidence>
<organism evidence="1 2">
    <name type="scientific">Halomonas salipaludis</name>
    <dbReference type="NCBI Taxonomy" id="2032625"/>
    <lineage>
        <taxon>Bacteria</taxon>
        <taxon>Pseudomonadati</taxon>
        <taxon>Pseudomonadota</taxon>
        <taxon>Gammaproteobacteria</taxon>
        <taxon>Oceanospirillales</taxon>
        <taxon>Halomonadaceae</taxon>
        <taxon>Halomonas</taxon>
    </lineage>
</organism>
<comment type="caution">
    <text evidence="1">The sequence shown here is derived from an EMBL/GenBank/DDBJ whole genome shotgun (WGS) entry which is preliminary data.</text>
</comment>
<evidence type="ECO:0000313" key="1">
    <source>
        <dbReference type="EMBL" id="PAU78483.1"/>
    </source>
</evidence>
<dbReference type="RefSeq" id="WP_095620154.1">
    <property type="nucleotide sequence ID" value="NZ_NSKB01000002.1"/>
</dbReference>
<dbReference type="InterPro" id="IPR029063">
    <property type="entry name" value="SAM-dependent_MTases_sf"/>
</dbReference>
<dbReference type="Proteomes" id="UP000217771">
    <property type="component" value="Unassembled WGS sequence"/>
</dbReference>
<sequence>MTDTEIAAKASFETIRYAQLWEDADCLLLGLAGERKPLSGATLVSICAAGDNALAMLTLDPDRVVAVDLSAAQLECLKIRIAAWRVLDHKALLELMGSRPSTRRAALLDQVAASLPESSQAFWAPLKRDVEIYGLGGIGRFERYFRLFHRRVLPLVHGHATVQALFEPRSQEQRQRFLDQRWNTWRWRVLLKCFFSRFSMGRLGRDPAFFDHVEGSVADHVARRVVHAIVDTDPTENPYLHWVLRGTHGEALPLALRPEHFDTIRERLDRIDIRHGSLEAFVATGEKADGFNLSDIFEYMGPETFSSVYGRLVDAANPGARLVYWNMMVPRRMPQAFSSRLRTMEGLEARGRAMDKAFFYSDFVVEELL</sequence>
<dbReference type="AlphaFoldDB" id="A0A2A2F1Q7"/>
<protein>
    <recommendedName>
        <fullName evidence="3">S-adenosylmethionine-diacylglycerol 3-amino-3-carboxypropyl transferase</fullName>
    </recommendedName>
</protein>
<name>A0A2A2F1Q7_9GAMM</name>
<dbReference type="SUPFAM" id="SSF53335">
    <property type="entry name" value="S-adenosyl-L-methionine-dependent methyltransferases"/>
    <property type="match status" value="1"/>
</dbReference>
<dbReference type="PANTHER" id="PTHR47473">
    <property type="entry name" value="BTA1P"/>
    <property type="match status" value="1"/>
</dbReference>
<dbReference type="OrthoDB" id="1522784at2"/>
<dbReference type="PANTHER" id="PTHR47473:SF1">
    <property type="entry name" value="METHYLTRANSFERASE DOMAIN-CONTAINING PROTEIN"/>
    <property type="match status" value="1"/>
</dbReference>